<name>C1GHD1_PARBD</name>
<reference evidence="1 2" key="1">
    <citation type="journal article" date="2011" name="PLoS Genet.">
        <title>Comparative genomic analysis of human fungal pathogens causing paracoccidioidomycosis.</title>
        <authorList>
            <person name="Desjardins C.A."/>
            <person name="Champion M.D."/>
            <person name="Holder J.W."/>
            <person name="Muszewska A."/>
            <person name="Goldberg J."/>
            <person name="Bailao A.M."/>
            <person name="Brigido M.M."/>
            <person name="Ferreira M.E."/>
            <person name="Garcia A.M."/>
            <person name="Grynberg M."/>
            <person name="Gujja S."/>
            <person name="Heiman D.I."/>
            <person name="Henn M.R."/>
            <person name="Kodira C.D."/>
            <person name="Leon-Narvaez H."/>
            <person name="Longo L.V."/>
            <person name="Ma L.J."/>
            <person name="Malavazi I."/>
            <person name="Matsuo A.L."/>
            <person name="Morais F.V."/>
            <person name="Pereira M."/>
            <person name="Rodriguez-Brito S."/>
            <person name="Sakthikumar S."/>
            <person name="Salem-Izacc S.M."/>
            <person name="Sykes S.M."/>
            <person name="Teixeira M.M."/>
            <person name="Vallejo M.C."/>
            <person name="Walter M.E."/>
            <person name="Yandava C."/>
            <person name="Young S."/>
            <person name="Zeng Q."/>
            <person name="Zucker J."/>
            <person name="Felipe M.S."/>
            <person name="Goldman G.H."/>
            <person name="Haas B.J."/>
            <person name="McEwen J.G."/>
            <person name="Nino-Vega G."/>
            <person name="Puccia R."/>
            <person name="San-Blas G."/>
            <person name="Soares C.M."/>
            <person name="Birren B.W."/>
            <person name="Cuomo C.A."/>
        </authorList>
    </citation>
    <scope>NUCLEOTIDE SEQUENCE [LARGE SCALE GENOMIC DNA]</scope>
    <source>
        <strain evidence="1 2">Pb18</strain>
    </source>
</reference>
<dbReference type="OrthoDB" id="4203839at2759"/>
<sequence>MADQTDNTSPRIRFPILEPEQLRGLQLPFLQKGAPAAIQAETFHSMQHRLDEMLTALDARESDLYHVKVELAEARVSFQRDREAMHDMERRIIELEDIIEKQRMTINLQSRTISGPGPAIPRTKPRAMSCGFSTPEHHPFNQEGPRVSHFQHVFSQPPPKFGLASLQTQANAPAFGRIQAPPTSIAPAAAAAAAAGGGGGGSAAFMSPIDRLNAFLPPLVPSPAVEEKLVAMSSLPAVAPEGSMVMEAASLNGKDFAAMLKALFKKTETFGQTYVSTSDATVDNAIDPDIQGFLQACSHPSALPTFQRDPKSRTLLLIKAINLYLVIKVLHICVLFGFDTTADSEIEQMLDLVFPAASANVRVIFYEAIRLQVNRIRNKPLFCNFYNKRKSENAKSLFGYIQHLVQRNHPTIWGDFVELIEEAHSLAIIMFSGPYEFHMRFAEVGDLFDMKTMCTRKTGGICDTMDPRTLMKGCYRVKLGIAPTIVFRDNAAPGTDAMPAIFVGDVLLMPPGSEAQ</sequence>
<dbReference type="VEuPathDB" id="FungiDB:PADG_06667"/>
<proteinExistence type="predicted"/>
<dbReference type="EMBL" id="KN275965">
    <property type="protein sequence ID" value="EEH50588.2"/>
    <property type="molecule type" value="Genomic_DNA"/>
</dbReference>
<dbReference type="KEGG" id="pbn:PADG_06667"/>
<dbReference type="OMA" id="MFSGPYE"/>
<gene>
    <name evidence="1" type="ORF">PADG_06667</name>
</gene>
<dbReference type="RefSeq" id="XP_010762048.1">
    <property type="nucleotide sequence ID" value="XM_010763746.1"/>
</dbReference>
<dbReference type="HOGENOM" id="CLU_601240_0_0_1"/>
<dbReference type="AlphaFoldDB" id="C1GHD1"/>
<dbReference type="Proteomes" id="UP000001628">
    <property type="component" value="Unassembled WGS sequence"/>
</dbReference>
<evidence type="ECO:0000313" key="1">
    <source>
        <dbReference type="EMBL" id="EEH50588.2"/>
    </source>
</evidence>
<dbReference type="STRING" id="502780.C1GHD1"/>
<protein>
    <submittedName>
        <fullName evidence="1">Uncharacterized protein</fullName>
    </submittedName>
</protein>
<dbReference type="eggNOG" id="ENOG502T05Z">
    <property type="taxonomic scope" value="Eukaryota"/>
</dbReference>
<keyword evidence="2" id="KW-1185">Reference proteome</keyword>
<dbReference type="InParanoid" id="C1GHD1"/>
<organism evidence="1 2">
    <name type="scientific">Paracoccidioides brasiliensis (strain Pb18)</name>
    <dbReference type="NCBI Taxonomy" id="502780"/>
    <lineage>
        <taxon>Eukaryota</taxon>
        <taxon>Fungi</taxon>
        <taxon>Dikarya</taxon>
        <taxon>Ascomycota</taxon>
        <taxon>Pezizomycotina</taxon>
        <taxon>Eurotiomycetes</taxon>
        <taxon>Eurotiomycetidae</taxon>
        <taxon>Onygenales</taxon>
        <taxon>Ajellomycetaceae</taxon>
        <taxon>Paracoccidioides</taxon>
    </lineage>
</organism>
<evidence type="ECO:0000313" key="2">
    <source>
        <dbReference type="Proteomes" id="UP000001628"/>
    </source>
</evidence>
<accession>C1GHD1</accession>
<dbReference type="GeneID" id="22585339"/>